<reference evidence="1 2" key="1">
    <citation type="journal article" date="2020" name="ISME J.">
        <title>Uncovering the hidden diversity of litter-decomposition mechanisms in mushroom-forming fungi.</title>
        <authorList>
            <person name="Floudas D."/>
            <person name="Bentzer J."/>
            <person name="Ahren D."/>
            <person name="Johansson T."/>
            <person name="Persson P."/>
            <person name="Tunlid A."/>
        </authorList>
    </citation>
    <scope>NUCLEOTIDE SEQUENCE [LARGE SCALE GENOMIC DNA]</scope>
    <source>
        <strain evidence="1 2">CBS 101986</strain>
    </source>
</reference>
<dbReference type="AlphaFoldDB" id="A0A8H5B270"/>
<dbReference type="OrthoDB" id="2789810at2759"/>
<evidence type="ECO:0000313" key="1">
    <source>
        <dbReference type="EMBL" id="KAF5315349.1"/>
    </source>
</evidence>
<evidence type="ECO:0008006" key="3">
    <source>
        <dbReference type="Google" id="ProtNLM"/>
    </source>
</evidence>
<accession>A0A8H5B270</accession>
<dbReference type="EMBL" id="JAACJJ010000043">
    <property type="protein sequence ID" value="KAF5315349.1"/>
    <property type="molecule type" value="Genomic_DNA"/>
</dbReference>
<protein>
    <recommendedName>
        <fullName evidence="3">F-box domain-containing protein</fullName>
    </recommendedName>
</protein>
<evidence type="ECO:0000313" key="2">
    <source>
        <dbReference type="Proteomes" id="UP000567179"/>
    </source>
</evidence>
<dbReference type="Proteomes" id="UP000567179">
    <property type="component" value="Unassembled WGS sequence"/>
</dbReference>
<keyword evidence="2" id="KW-1185">Reference proteome</keyword>
<gene>
    <name evidence="1" type="ORF">D9619_007402</name>
</gene>
<organism evidence="1 2">
    <name type="scientific">Psilocybe cf. subviscida</name>
    <dbReference type="NCBI Taxonomy" id="2480587"/>
    <lineage>
        <taxon>Eukaryota</taxon>
        <taxon>Fungi</taxon>
        <taxon>Dikarya</taxon>
        <taxon>Basidiomycota</taxon>
        <taxon>Agaricomycotina</taxon>
        <taxon>Agaricomycetes</taxon>
        <taxon>Agaricomycetidae</taxon>
        <taxon>Agaricales</taxon>
        <taxon>Agaricineae</taxon>
        <taxon>Strophariaceae</taxon>
        <taxon>Psilocybe</taxon>
    </lineage>
</organism>
<sequence>MVIYSVKTLPPPQCATADQLYEDVLGRIFGYLEDDFASIKACSLVCKTWGINTRQYVFKSIQVRPSNYAAFGDIMDRQLWPTLIPHVRCFDGYGDPGVVYRESPVFDVIGYLLTHITIRNALTESFEFLLNIISTAPQLKALAIMNVSFPPPTKVQYSGRFLPRSVRRVRLRQTPLAPFFTWLISHPELPHLRISTLEEWTNIMFSPQRTF</sequence>
<proteinExistence type="predicted"/>
<name>A0A8H5B270_9AGAR</name>
<comment type="caution">
    <text evidence="1">The sequence shown here is derived from an EMBL/GenBank/DDBJ whole genome shotgun (WGS) entry which is preliminary data.</text>
</comment>
<dbReference type="SUPFAM" id="SSF81383">
    <property type="entry name" value="F-box domain"/>
    <property type="match status" value="1"/>
</dbReference>
<dbReference type="InterPro" id="IPR036047">
    <property type="entry name" value="F-box-like_dom_sf"/>
</dbReference>